<organism evidence="6 7">
    <name type="scientific">[Myrmecia] bisecta</name>
    <dbReference type="NCBI Taxonomy" id="41462"/>
    <lineage>
        <taxon>Eukaryota</taxon>
        <taxon>Viridiplantae</taxon>
        <taxon>Chlorophyta</taxon>
        <taxon>core chlorophytes</taxon>
        <taxon>Trebouxiophyceae</taxon>
        <taxon>Trebouxiales</taxon>
        <taxon>Trebouxiaceae</taxon>
        <taxon>Myrmecia</taxon>
    </lineage>
</organism>
<dbReference type="InterPro" id="IPR003593">
    <property type="entry name" value="AAA+_ATPase"/>
</dbReference>
<keyword evidence="2" id="KW-0547">Nucleotide-binding</keyword>
<dbReference type="FunFam" id="3.40.50.300:FF:000149">
    <property type="entry name" value="Nuclear valosin-containing protein-like"/>
    <property type="match status" value="1"/>
</dbReference>
<feature type="compositionally biased region" description="Low complexity" evidence="4">
    <location>
        <begin position="166"/>
        <end position="182"/>
    </location>
</feature>
<dbReference type="PANTHER" id="PTHR23077">
    <property type="entry name" value="AAA-FAMILY ATPASE"/>
    <property type="match status" value="1"/>
</dbReference>
<dbReference type="EMBL" id="JALJOR010000007">
    <property type="protein sequence ID" value="KAK9814611.1"/>
    <property type="molecule type" value="Genomic_DNA"/>
</dbReference>
<feature type="region of interest" description="Disordered" evidence="4">
    <location>
        <begin position="1021"/>
        <end position="1041"/>
    </location>
</feature>
<dbReference type="InterPro" id="IPR041569">
    <property type="entry name" value="AAA_lid_3"/>
</dbReference>
<evidence type="ECO:0000313" key="6">
    <source>
        <dbReference type="EMBL" id="KAK9814611.1"/>
    </source>
</evidence>
<evidence type="ECO:0000256" key="3">
    <source>
        <dbReference type="ARBA" id="ARBA00022840"/>
    </source>
</evidence>
<feature type="domain" description="AAA+ ATPase" evidence="5">
    <location>
        <begin position="706"/>
        <end position="842"/>
    </location>
</feature>
<feature type="compositionally biased region" description="Low complexity" evidence="4">
    <location>
        <begin position="65"/>
        <end position="81"/>
    </location>
</feature>
<keyword evidence="3" id="KW-0067">ATP-binding</keyword>
<dbReference type="InterPro" id="IPR050168">
    <property type="entry name" value="AAA_ATPase_domain"/>
</dbReference>
<feature type="domain" description="AAA+ ATPase" evidence="5">
    <location>
        <begin position="363"/>
        <end position="523"/>
    </location>
</feature>
<dbReference type="GO" id="GO:0016887">
    <property type="term" value="F:ATP hydrolysis activity"/>
    <property type="evidence" value="ECO:0007669"/>
    <property type="project" value="InterPro"/>
</dbReference>
<dbReference type="InterPro" id="IPR038100">
    <property type="entry name" value="NLV2_N_sf"/>
</dbReference>
<feature type="region of interest" description="Disordered" evidence="4">
    <location>
        <begin position="34"/>
        <end position="105"/>
    </location>
</feature>
<dbReference type="SUPFAM" id="SSF52540">
    <property type="entry name" value="P-loop containing nucleoside triphosphate hydrolases"/>
    <property type="match status" value="2"/>
</dbReference>
<comment type="caution">
    <text evidence="6">The sequence shown here is derived from an EMBL/GenBank/DDBJ whole genome shotgun (WGS) entry which is preliminary data.</text>
</comment>
<reference evidence="6 7" key="1">
    <citation type="journal article" date="2024" name="Nat. Commun.">
        <title>Phylogenomics reveals the evolutionary origins of lichenization in chlorophyte algae.</title>
        <authorList>
            <person name="Puginier C."/>
            <person name="Libourel C."/>
            <person name="Otte J."/>
            <person name="Skaloud P."/>
            <person name="Haon M."/>
            <person name="Grisel S."/>
            <person name="Petersen M."/>
            <person name="Berrin J.G."/>
            <person name="Delaux P.M."/>
            <person name="Dal Grande F."/>
            <person name="Keller J."/>
        </authorList>
    </citation>
    <scope>NUCLEOTIDE SEQUENCE [LARGE SCALE GENOMIC DNA]</scope>
    <source>
        <strain evidence="6 7">SAG 2043</strain>
    </source>
</reference>
<gene>
    <name evidence="6" type="ORF">WJX72_008610</name>
</gene>
<feature type="compositionally biased region" description="Polar residues" evidence="4">
    <location>
        <begin position="187"/>
        <end position="203"/>
    </location>
</feature>
<protein>
    <recommendedName>
        <fullName evidence="5">AAA+ ATPase domain-containing protein</fullName>
    </recommendedName>
</protein>
<dbReference type="GO" id="GO:0003723">
    <property type="term" value="F:RNA binding"/>
    <property type="evidence" value="ECO:0007669"/>
    <property type="project" value="TreeGrafter"/>
</dbReference>
<feature type="region of interest" description="Disordered" evidence="4">
    <location>
        <begin position="117"/>
        <end position="325"/>
    </location>
</feature>
<dbReference type="SMART" id="SM00382">
    <property type="entry name" value="AAA"/>
    <property type="match status" value="2"/>
</dbReference>
<dbReference type="Pfam" id="PF00004">
    <property type="entry name" value="AAA"/>
    <property type="match status" value="2"/>
</dbReference>
<evidence type="ECO:0000256" key="2">
    <source>
        <dbReference type="ARBA" id="ARBA00022741"/>
    </source>
</evidence>
<proteinExistence type="inferred from homology"/>
<evidence type="ECO:0000313" key="7">
    <source>
        <dbReference type="Proteomes" id="UP001489004"/>
    </source>
</evidence>
<dbReference type="FunFam" id="3.40.50.300:FF:000365">
    <property type="entry name" value="Ribosome biogenesis ATPase RIX7"/>
    <property type="match status" value="1"/>
</dbReference>
<dbReference type="GO" id="GO:0005634">
    <property type="term" value="C:nucleus"/>
    <property type="evidence" value="ECO:0007669"/>
    <property type="project" value="TreeGrafter"/>
</dbReference>
<dbReference type="Gene3D" id="1.10.10.2010">
    <property type="match status" value="1"/>
</dbReference>
<evidence type="ECO:0000256" key="4">
    <source>
        <dbReference type="SAM" id="MobiDB-lite"/>
    </source>
</evidence>
<sequence length="1041" mass="109830">MKDHLLHKYKEYQRRQRGPFRKMVATAVEMLKQQGVSAKQEVQLQAQEQRHLSRQARSGNGGAASSGSESDSDHGSSSGSEPELEGDLEALLDQGTGEDGGRRLNSSLLSMYSSVKEKGGARGFGSSSDGEGSSQEEKPAFAPPHVVAAAAARALAAEAEARAAKKGLAGRTAGGAATPAAGEEADQPSTSGRKDQPTPSVKQLPNGGPTPAPPATVTSRVRVVAEATNLPNSAAKTPARDPPALPAVSEPPGTAVTVNTVQTTDTQGKSCVAGKAGQPAGRRARSAALSRKASEAGFDGDRGGDAKRQRMSVGGRGSSLASTPREVNYDDLGGIENILQDIEKAIERPFMAPMVYDHLGVEPPRGVLLHGPPGCGKTALANAIANECGVKFYRISAPEIVSGMSGESEAKLRQLFEEASNNAPAIIFIDEIDAIATKRESAQREMERRIVAQMLTCLDDLARPVKRLSTRTETEGDKDEEDAAQPRKGHVVVIAATNRPDAIDTALRRAGRFDYEVAMGIPTEEARARILQVMARKLRLSGDFDFRKIAKQAPGFVGADLASLVKEAAALAIDRIFEGLKSWEPQADAAAGELAQAGAIVAADASLPRPIAAPPDSRPKAARSKQRLVSAQLTPEALEGLAITMADFEAAVKRVQPSIRREGFATTPDVTWADVGSLHEVRAELFMSTTFHIAHPELYTAMGVPNPSGVLLYGPPGCGKTLVAKAAASESGANFISIKGPELLNKFVGESEKAVRTLFERARAAKPCVVFFDEMDALVPRRGSDNNQSSERLVNQLLAEMDGVDGRQGVYLIGATNRPDMIDPALLRPGRLDKLLYVPLPPPEGRVSILQALTRKTPLAPEVDIAAIGLDTRCSRFSGADLAALVKAAVDAALKEVVNAAFKDGVFDPAALLRLPSSAGQTTGQPPAQLHPRHFDTAFHSVSPSVSVEDQRSYERQRRQLRSSLGHLKRSASTAAVPAPAAVAVAVPVNPASQAVDGSVAKLEGEGVPEEGEKLLTDAAALEATDGMSSVVTDEPKPMDE</sequence>
<dbReference type="InterPro" id="IPR003960">
    <property type="entry name" value="ATPase_AAA_CS"/>
</dbReference>
<dbReference type="PANTHER" id="PTHR23077:SF171">
    <property type="entry name" value="NUCLEAR VALOSIN-CONTAINING PROTEIN-LIKE"/>
    <property type="match status" value="1"/>
</dbReference>
<feature type="compositionally biased region" description="Polar residues" evidence="4">
    <location>
        <begin position="34"/>
        <end position="47"/>
    </location>
</feature>
<feature type="compositionally biased region" description="Low complexity" evidence="4">
    <location>
        <begin position="148"/>
        <end position="158"/>
    </location>
</feature>
<comment type="similarity">
    <text evidence="1">Belongs to the AAA ATPase family.</text>
</comment>
<dbReference type="Gene3D" id="1.10.8.60">
    <property type="match status" value="2"/>
</dbReference>
<dbReference type="PROSITE" id="PS00674">
    <property type="entry name" value="AAA"/>
    <property type="match status" value="2"/>
</dbReference>
<dbReference type="InterPro" id="IPR003959">
    <property type="entry name" value="ATPase_AAA_core"/>
</dbReference>
<dbReference type="Proteomes" id="UP001489004">
    <property type="component" value="Unassembled WGS sequence"/>
</dbReference>
<dbReference type="GO" id="GO:1990275">
    <property type="term" value="F:preribosome binding"/>
    <property type="evidence" value="ECO:0007669"/>
    <property type="project" value="TreeGrafter"/>
</dbReference>
<dbReference type="Gene3D" id="3.40.50.300">
    <property type="entry name" value="P-loop containing nucleotide triphosphate hydrolases"/>
    <property type="match status" value="2"/>
</dbReference>
<dbReference type="GO" id="GO:0005524">
    <property type="term" value="F:ATP binding"/>
    <property type="evidence" value="ECO:0007669"/>
    <property type="project" value="UniProtKB-KW"/>
</dbReference>
<evidence type="ECO:0000259" key="5">
    <source>
        <dbReference type="SMART" id="SM00382"/>
    </source>
</evidence>
<feature type="compositionally biased region" description="Basic and acidic residues" evidence="4">
    <location>
        <begin position="299"/>
        <end position="308"/>
    </location>
</feature>
<dbReference type="AlphaFoldDB" id="A0AAW1PYZ5"/>
<feature type="compositionally biased region" description="Low complexity" evidence="4">
    <location>
        <begin position="254"/>
        <end position="266"/>
    </location>
</feature>
<name>A0AAW1PYZ5_9CHLO</name>
<dbReference type="InterPro" id="IPR027417">
    <property type="entry name" value="P-loop_NTPase"/>
</dbReference>
<dbReference type="Pfam" id="PF17862">
    <property type="entry name" value="AAA_lid_3"/>
    <property type="match status" value="1"/>
</dbReference>
<dbReference type="GO" id="GO:0042254">
    <property type="term" value="P:ribosome biogenesis"/>
    <property type="evidence" value="ECO:0007669"/>
    <property type="project" value="TreeGrafter"/>
</dbReference>
<evidence type="ECO:0000256" key="1">
    <source>
        <dbReference type="ARBA" id="ARBA00006914"/>
    </source>
</evidence>
<accession>A0AAW1PYZ5</accession>
<keyword evidence="7" id="KW-1185">Reference proteome</keyword>